<dbReference type="EMBL" id="SPLM01000108">
    <property type="protein sequence ID" value="TMW60425.1"/>
    <property type="molecule type" value="Genomic_DNA"/>
</dbReference>
<dbReference type="AlphaFoldDB" id="A0A8K1CCS1"/>
<gene>
    <name evidence="3" type="ORF">Poli38472_000467</name>
</gene>
<dbReference type="OrthoDB" id="77066at2759"/>
<feature type="compositionally biased region" description="Basic residues" evidence="2">
    <location>
        <begin position="42"/>
        <end position="52"/>
    </location>
</feature>
<proteinExistence type="predicted"/>
<dbReference type="InterPro" id="IPR040349">
    <property type="entry name" value="Csm1/Pcs1"/>
</dbReference>
<evidence type="ECO:0000256" key="2">
    <source>
        <dbReference type="SAM" id="MobiDB-lite"/>
    </source>
</evidence>
<feature type="region of interest" description="Disordered" evidence="2">
    <location>
        <begin position="1"/>
        <end position="86"/>
    </location>
</feature>
<sequence length="338" mass="38860">MTKLRARNEATDYTDMLLPAKPLKKRRGSDDEEDSDEFEKKPKAKVTKRRKKEVTDDDDDKPVVVAKSKPVSKPKKTTSETTQRKVAAVEVEMPVAGDFESLRKKYDALREFRETETERLLKEARALAQEEKKTYEKLISKLKKEITTLSARTHDAETKQAQRLEKLQTEHELRIEALKRERKEAEADSARLRKQIRELEGGSSRNHLMDLASSARRGEDSVELSHAKKLLNVYRLVTSTEIRLIEGSDDEDEDDTYTDVACATIDSVTGKRFQFDLAIPTNDTDEVEYVPNDKQSGDFKPPTYLQEELSFKRSEMTKFMRTLLDVVIRKKSPSSGKR</sequence>
<accession>A0A8K1CCS1</accession>
<feature type="compositionally biased region" description="Basic and acidic residues" evidence="2">
    <location>
        <begin position="1"/>
        <end position="10"/>
    </location>
</feature>
<reference evidence="3" key="1">
    <citation type="submission" date="2019-03" db="EMBL/GenBank/DDBJ databases">
        <title>Long read genome sequence of the mycoparasitic Pythium oligandrum ATCC 38472 isolated from sugarbeet rhizosphere.</title>
        <authorList>
            <person name="Gaulin E."/>
        </authorList>
    </citation>
    <scope>NUCLEOTIDE SEQUENCE</scope>
    <source>
        <strain evidence="3">ATCC 38472_TT</strain>
    </source>
</reference>
<name>A0A8K1CCS1_PYTOL</name>
<organism evidence="3 4">
    <name type="scientific">Pythium oligandrum</name>
    <name type="common">Mycoparasitic fungus</name>
    <dbReference type="NCBI Taxonomy" id="41045"/>
    <lineage>
        <taxon>Eukaryota</taxon>
        <taxon>Sar</taxon>
        <taxon>Stramenopiles</taxon>
        <taxon>Oomycota</taxon>
        <taxon>Peronosporomycetes</taxon>
        <taxon>Pythiales</taxon>
        <taxon>Pythiaceae</taxon>
        <taxon>Pythium</taxon>
    </lineage>
</organism>
<evidence type="ECO:0000313" key="3">
    <source>
        <dbReference type="EMBL" id="TMW60425.1"/>
    </source>
</evidence>
<evidence type="ECO:0000313" key="4">
    <source>
        <dbReference type="Proteomes" id="UP000794436"/>
    </source>
</evidence>
<evidence type="ECO:0000256" key="1">
    <source>
        <dbReference type="SAM" id="Coils"/>
    </source>
</evidence>
<protein>
    <recommendedName>
        <fullName evidence="5">Monopolin complex subunit Csm1/Pcs1 C-terminal domain-containing protein</fullName>
    </recommendedName>
</protein>
<comment type="caution">
    <text evidence="3">The sequence shown here is derived from an EMBL/GenBank/DDBJ whole genome shotgun (WGS) entry which is preliminary data.</text>
</comment>
<dbReference type="PANTHER" id="PTHR28006:SF1">
    <property type="entry name" value="MONOPOLIN COMPLEX SUBUNIT CSM1"/>
    <property type="match status" value="1"/>
</dbReference>
<keyword evidence="4" id="KW-1185">Reference proteome</keyword>
<dbReference type="PANTHER" id="PTHR28006">
    <property type="entry name" value="MONOPOLIN COMPLEX SUBUNIT CSM1"/>
    <property type="match status" value="1"/>
</dbReference>
<dbReference type="GO" id="GO:0033551">
    <property type="term" value="C:monopolin complex"/>
    <property type="evidence" value="ECO:0007669"/>
    <property type="project" value="InterPro"/>
</dbReference>
<dbReference type="Proteomes" id="UP000794436">
    <property type="component" value="Unassembled WGS sequence"/>
</dbReference>
<keyword evidence="1" id="KW-0175">Coiled coil</keyword>
<evidence type="ECO:0008006" key="5">
    <source>
        <dbReference type="Google" id="ProtNLM"/>
    </source>
</evidence>
<feature type="coiled-coil region" evidence="1">
    <location>
        <begin position="121"/>
        <end position="202"/>
    </location>
</feature>